<evidence type="ECO:0000256" key="3">
    <source>
        <dbReference type="ARBA" id="ARBA00022898"/>
    </source>
</evidence>
<dbReference type="SUPFAM" id="SSF56752">
    <property type="entry name" value="D-aminoacid aminotransferase-like PLP-dependent enzymes"/>
    <property type="match status" value="1"/>
</dbReference>
<sequence length="237" mass="27638">MKIEFDDGYSFGKGAFETIKVVDGRPLFLERHLERLKKSLEFFGISRKIEEEKILEYIKSSDDKNFALKLIVSDKNFILTSRADNYRGDNKRFKLIVAEVRRNSSSKMIYHKSLSYYENIMEHRLASDKGYDSALFINERGEVCETSFANIFFVRDGEIFTPVISSGLLQGTMRDFIIENYQVKEEIIYLDDLKNFDEAFISNSLMGVRNVSLINDIIFNEEDKTNLIQVDLKKYGF</sequence>
<keyword evidence="3" id="KW-0663">Pyridoxal phosphate</keyword>
<dbReference type="GO" id="GO:0046394">
    <property type="term" value="P:carboxylic acid biosynthetic process"/>
    <property type="evidence" value="ECO:0007669"/>
    <property type="project" value="UniProtKB-ARBA"/>
</dbReference>
<dbReference type="InterPro" id="IPR043131">
    <property type="entry name" value="BCAT-like_N"/>
</dbReference>
<dbReference type="GeneID" id="83863068"/>
<dbReference type="Proteomes" id="UP000250070">
    <property type="component" value="Unassembled WGS sequence"/>
</dbReference>
<dbReference type="PANTHER" id="PTHR42743">
    <property type="entry name" value="AMINO-ACID AMINOTRANSFERASE"/>
    <property type="match status" value="1"/>
</dbReference>
<dbReference type="InterPro" id="IPR043132">
    <property type="entry name" value="BCAT-like_C"/>
</dbReference>
<dbReference type="InterPro" id="IPR036038">
    <property type="entry name" value="Aminotransferase-like"/>
</dbReference>
<name>A0A2X1YLW4_9FIRM</name>
<dbReference type="PANTHER" id="PTHR42743:SF11">
    <property type="entry name" value="AMINODEOXYCHORISMATE LYASE"/>
    <property type="match status" value="1"/>
</dbReference>
<gene>
    <name evidence="4" type="primary">pabC</name>
    <name evidence="4" type="ORF">NCTC13076_01597</name>
</gene>
<dbReference type="EC" id="4.1.3.38" evidence="4"/>
<reference evidence="4 5" key="1">
    <citation type="submission" date="2018-06" db="EMBL/GenBank/DDBJ databases">
        <authorList>
            <consortium name="Pathogen Informatics"/>
            <person name="Doyle S."/>
        </authorList>
    </citation>
    <scope>NUCLEOTIDE SEQUENCE [LARGE SCALE GENOMIC DNA]</scope>
    <source>
        <strain evidence="4 5">NCTC13076</strain>
    </source>
</reference>
<evidence type="ECO:0000313" key="4">
    <source>
        <dbReference type="EMBL" id="SPY48511.1"/>
    </source>
</evidence>
<comment type="cofactor">
    <cofactor evidence="1">
        <name>pyridoxal 5'-phosphate</name>
        <dbReference type="ChEBI" id="CHEBI:597326"/>
    </cofactor>
</comment>
<dbReference type="Pfam" id="PF01063">
    <property type="entry name" value="Aminotran_4"/>
    <property type="match status" value="1"/>
</dbReference>
<dbReference type="OrthoDB" id="9805628at2"/>
<dbReference type="STRING" id="54005.HMPREF3229_01209"/>
<dbReference type="Gene3D" id="3.20.10.10">
    <property type="entry name" value="D-amino Acid Aminotransferase, subunit A, domain 2"/>
    <property type="match status" value="1"/>
</dbReference>
<dbReference type="InterPro" id="IPR050571">
    <property type="entry name" value="Class-IV_PLP-Dep_Aminotrnsfr"/>
</dbReference>
<dbReference type="CDD" id="cd00449">
    <property type="entry name" value="PLPDE_IV"/>
    <property type="match status" value="1"/>
</dbReference>
<dbReference type="GO" id="GO:0005829">
    <property type="term" value="C:cytosol"/>
    <property type="evidence" value="ECO:0007669"/>
    <property type="project" value="TreeGrafter"/>
</dbReference>
<comment type="similarity">
    <text evidence="2">Belongs to the class-IV pyridoxal-phosphate-dependent aminotransferase family.</text>
</comment>
<accession>A0A2X1YLW4</accession>
<dbReference type="FunFam" id="3.20.10.10:FF:000002">
    <property type="entry name" value="D-alanine aminotransferase"/>
    <property type="match status" value="1"/>
</dbReference>
<evidence type="ECO:0000256" key="2">
    <source>
        <dbReference type="ARBA" id="ARBA00009320"/>
    </source>
</evidence>
<dbReference type="RefSeq" id="WP_112890171.1">
    <property type="nucleotide sequence ID" value="NZ_CP068103.1"/>
</dbReference>
<dbReference type="InterPro" id="IPR001544">
    <property type="entry name" value="Aminotrans_IV"/>
</dbReference>
<evidence type="ECO:0000256" key="1">
    <source>
        <dbReference type="ARBA" id="ARBA00001933"/>
    </source>
</evidence>
<protein>
    <submittedName>
        <fullName evidence="4">Aminodeoxychorismate lyase</fullName>
        <ecNumber evidence="4">4.1.3.38</ecNumber>
    </submittedName>
</protein>
<organism evidence="4 5">
    <name type="scientific">Peptoniphilus harei</name>
    <dbReference type="NCBI Taxonomy" id="54005"/>
    <lineage>
        <taxon>Bacteria</taxon>
        <taxon>Bacillati</taxon>
        <taxon>Bacillota</taxon>
        <taxon>Tissierellia</taxon>
        <taxon>Tissierellales</taxon>
        <taxon>Peptoniphilaceae</taxon>
        <taxon>Peptoniphilus</taxon>
    </lineage>
</organism>
<proteinExistence type="inferred from homology"/>
<keyword evidence="4" id="KW-0456">Lyase</keyword>
<dbReference type="GO" id="GO:0008652">
    <property type="term" value="P:amino acid biosynthetic process"/>
    <property type="evidence" value="ECO:0007669"/>
    <property type="project" value="UniProtKB-ARBA"/>
</dbReference>
<dbReference type="EMBL" id="UATM01000032">
    <property type="protein sequence ID" value="SPY48511.1"/>
    <property type="molecule type" value="Genomic_DNA"/>
</dbReference>
<dbReference type="GO" id="GO:0008696">
    <property type="term" value="F:4-amino-4-deoxychorismate lyase activity"/>
    <property type="evidence" value="ECO:0007669"/>
    <property type="project" value="UniProtKB-EC"/>
</dbReference>
<dbReference type="AlphaFoldDB" id="A0A2X1YLW4"/>
<evidence type="ECO:0000313" key="5">
    <source>
        <dbReference type="Proteomes" id="UP000250070"/>
    </source>
</evidence>
<dbReference type="Gene3D" id="3.30.470.10">
    <property type="match status" value="1"/>
</dbReference>